<dbReference type="HOGENOM" id="CLU_181292_0_0_9"/>
<evidence type="ECO:0008006" key="3">
    <source>
        <dbReference type="Google" id="ProtNLM"/>
    </source>
</evidence>
<name>G9QJX3_9BACI</name>
<proteinExistence type="predicted"/>
<organism evidence="1 2">
    <name type="scientific">Bacillus smithii 7_3_47FAA</name>
    <dbReference type="NCBI Taxonomy" id="665952"/>
    <lineage>
        <taxon>Bacteria</taxon>
        <taxon>Bacillati</taxon>
        <taxon>Bacillota</taxon>
        <taxon>Bacilli</taxon>
        <taxon>Bacillales</taxon>
        <taxon>Bacillaceae</taxon>
        <taxon>Bacillus</taxon>
    </lineage>
</organism>
<reference evidence="1 2" key="1">
    <citation type="submission" date="2011-09" db="EMBL/GenBank/DDBJ databases">
        <title>The Genome Sequence of Bacillus smithii 7_3_47FAA.</title>
        <authorList>
            <consortium name="The Broad Institute Genome Sequencing Platform"/>
            <person name="Earl A."/>
            <person name="Ward D."/>
            <person name="Feldgarden M."/>
            <person name="Gevers D."/>
            <person name="Daigneault M."/>
            <person name="Strauss J."/>
            <person name="Allen-Vercoe E."/>
            <person name="Young S.K."/>
            <person name="Zeng Q."/>
            <person name="Gargeya S."/>
            <person name="Fitzgerald M."/>
            <person name="Haas B."/>
            <person name="Abouelleil A."/>
            <person name="Alvarado L."/>
            <person name="Arachchi H.M."/>
            <person name="Berlin A."/>
            <person name="Brown A."/>
            <person name="Chapman S.B."/>
            <person name="Chen Z."/>
            <person name="Dunbar C."/>
            <person name="Freedman E."/>
            <person name="Gearin G."/>
            <person name="Goldberg J."/>
            <person name="Griggs A."/>
            <person name="Gujja S."/>
            <person name="Heiman D."/>
            <person name="Howarth C."/>
            <person name="Larson L."/>
            <person name="Lui A."/>
            <person name="MacDonald P.J.P."/>
            <person name="Montmayeur A."/>
            <person name="Murphy C."/>
            <person name="Neiman D."/>
            <person name="Pearson M."/>
            <person name="Priest M."/>
            <person name="Roberts A."/>
            <person name="Saif S."/>
            <person name="Shea T."/>
            <person name="Shenoy N."/>
            <person name="Sisk P."/>
            <person name="Stolte C."/>
            <person name="Sykes S."/>
            <person name="Wortman J."/>
            <person name="Nusbaum C."/>
            <person name="Birren B."/>
        </authorList>
    </citation>
    <scope>NUCLEOTIDE SEQUENCE [LARGE SCALE GENOMIC DNA]</scope>
    <source>
        <strain evidence="1 2">7_3_47FAA</strain>
    </source>
</reference>
<dbReference type="EMBL" id="ACWF01000065">
    <property type="protein sequence ID" value="EHL78562.1"/>
    <property type="molecule type" value="Genomic_DNA"/>
</dbReference>
<dbReference type="PATRIC" id="fig|665952.3.peg.1297"/>
<dbReference type="AlphaFoldDB" id="G9QJX3"/>
<comment type="caution">
    <text evidence="1">The sequence shown here is derived from an EMBL/GenBank/DDBJ whole genome shotgun (WGS) entry which is preliminary data.</text>
</comment>
<evidence type="ECO:0000313" key="2">
    <source>
        <dbReference type="Proteomes" id="UP000011747"/>
    </source>
</evidence>
<gene>
    <name evidence="1" type="ORF">HMPREF1015_01512</name>
</gene>
<sequence>MKGLLKRALESGEIFEMIYLSNKNEISQRKIKVVDISSNTFRAYCFTRRQPRIFKISNVLSIGLVRRRKMNQGA</sequence>
<protein>
    <recommendedName>
        <fullName evidence="3">WYL domain-containing protein</fullName>
    </recommendedName>
</protein>
<keyword evidence="2" id="KW-1185">Reference proteome</keyword>
<dbReference type="Proteomes" id="UP000011747">
    <property type="component" value="Unassembled WGS sequence"/>
</dbReference>
<evidence type="ECO:0000313" key="1">
    <source>
        <dbReference type="EMBL" id="EHL78562.1"/>
    </source>
</evidence>
<accession>G9QJX3</accession>